<dbReference type="PANTHER" id="PTHR30329">
    <property type="entry name" value="STATOR ELEMENT OF FLAGELLAR MOTOR COMPLEX"/>
    <property type="match status" value="1"/>
</dbReference>
<dbReference type="eggNOG" id="COG2885">
    <property type="taxonomic scope" value="Bacteria"/>
</dbReference>
<dbReference type="OrthoDB" id="9814546at2"/>
<reference evidence="7 8" key="1">
    <citation type="journal article" date="2012" name="J. Bacteriol.">
        <title>Draft Genome Sequence of the Purple Photosynthetic Bacterium Phaeospirillum molischianum DSM120, a Particularly Versatile Bacterium.</title>
        <authorList>
            <person name="Duquesne K."/>
            <person name="Prima V."/>
            <person name="Ji B."/>
            <person name="Rouy Z."/>
            <person name="Medigue C."/>
            <person name="Talla E."/>
            <person name="Sturgis J.N."/>
        </authorList>
    </citation>
    <scope>NUCLEOTIDE SEQUENCE [LARGE SCALE GENOMIC DNA]</scope>
    <source>
        <strain evidence="8">DSM120</strain>
    </source>
</reference>
<dbReference type="STRING" id="1150626.PHAMO_270032"/>
<feature type="region of interest" description="Disordered" evidence="5">
    <location>
        <begin position="118"/>
        <end position="166"/>
    </location>
</feature>
<evidence type="ECO:0000256" key="3">
    <source>
        <dbReference type="ARBA" id="ARBA00023237"/>
    </source>
</evidence>
<evidence type="ECO:0000313" key="7">
    <source>
        <dbReference type="EMBL" id="CCG41191.1"/>
    </source>
</evidence>
<organism evidence="7 8">
    <name type="scientific">Magnetospirillum molischianum DSM 120</name>
    <dbReference type="NCBI Taxonomy" id="1150626"/>
    <lineage>
        <taxon>Bacteria</taxon>
        <taxon>Pseudomonadati</taxon>
        <taxon>Pseudomonadota</taxon>
        <taxon>Alphaproteobacteria</taxon>
        <taxon>Rhodospirillales</taxon>
        <taxon>Rhodospirillaceae</taxon>
        <taxon>Magnetospirillum</taxon>
    </lineage>
</organism>
<dbReference type="Gene3D" id="3.30.1330.60">
    <property type="entry name" value="OmpA-like domain"/>
    <property type="match status" value="1"/>
</dbReference>
<dbReference type="CDD" id="cd07185">
    <property type="entry name" value="OmpA_C-like"/>
    <property type="match status" value="1"/>
</dbReference>
<dbReference type="PANTHER" id="PTHR30329:SF21">
    <property type="entry name" value="LIPOPROTEIN YIAD-RELATED"/>
    <property type="match status" value="1"/>
</dbReference>
<feature type="domain" description="OmpA-like" evidence="6">
    <location>
        <begin position="163"/>
        <end position="279"/>
    </location>
</feature>
<protein>
    <recommendedName>
        <fullName evidence="6">OmpA-like domain-containing protein</fullName>
    </recommendedName>
</protein>
<keyword evidence="8" id="KW-1185">Reference proteome</keyword>
<comment type="subcellular location">
    <subcellularLocation>
        <location evidence="1">Cell outer membrane</location>
    </subcellularLocation>
</comment>
<dbReference type="InterPro" id="IPR006665">
    <property type="entry name" value="OmpA-like"/>
</dbReference>
<dbReference type="InterPro" id="IPR006664">
    <property type="entry name" value="OMP_bac"/>
</dbReference>
<sequence>MRILDRKNFFSGSALSAIPSDAALCSASHEKVRPGDDIGMPGIHRLVPGIEVRFHLISTVWGTVMSRTRLALCGSAVAVVLAILSPGAQAEDTILYQEPPTPGEFLGSLGLQQVPQTRSFAPSQPTAKTRSLVFPGSQPPAEQATSAAMRPQAREDTSRRRPAAAPRPTVAFPLTFAVNSTEISPQAQRFIDSVAAAMKLQSDLRLQISGHTDLSGAADVNLLLSQRRAESVRNYLVGQKGISPDRFEVEGEGSFRPLVPSDPRNPANRRVEFSRINPTLSEAPPPQQEKGKPVEISGSPPPSAQKINH</sequence>
<comment type="caution">
    <text evidence="7">The sequence shown here is derived from an EMBL/GenBank/DDBJ whole genome shotgun (WGS) entry which is preliminary data.</text>
</comment>
<gene>
    <name evidence="7" type="ORF">PHAMO_270032</name>
</gene>
<dbReference type="SUPFAM" id="SSF103088">
    <property type="entry name" value="OmpA-like"/>
    <property type="match status" value="1"/>
</dbReference>
<keyword evidence="2 4" id="KW-0472">Membrane</keyword>
<dbReference type="Pfam" id="PF00691">
    <property type="entry name" value="OmpA"/>
    <property type="match status" value="1"/>
</dbReference>
<dbReference type="PROSITE" id="PS51123">
    <property type="entry name" value="OMPA_2"/>
    <property type="match status" value="1"/>
</dbReference>
<dbReference type="Proteomes" id="UP000004169">
    <property type="component" value="Unassembled WGS sequence"/>
</dbReference>
<evidence type="ECO:0000256" key="1">
    <source>
        <dbReference type="ARBA" id="ARBA00004442"/>
    </source>
</evidence>
<dbReference type="InterPro" id="IPR036737">
    <property type="entry name" value="OmpA-like_sf"/>
</dbReference>
<dbReference type="InterPro" id="IPR050330">
    <property type="entry name" value="Bact_OuterMem_StrucFunc"/>
</dbReference>
<dbReference type="PRINTS" id="PR01021">
    <property type="entry name" value="OMPADOMAIN"/>
</dbReference>
<feature type="compositionally biased region" description="Polar residues" evidence="5">
    <location>
        <begin position="118"/>
        <end position="129"/>
    </location>
</feature>
<dbReference type="AlphaFoldDB" id="H8FS53"/>
<evidence type="ECO:0000256" key="2">
    <source>
        <dbReference type="ARBA" id="ARBA00023136"/>
    </source>
</evidence>
<keyword evidence="3" id="KW-0998">Cell outer membrane</keyword>
<dbReference type="RefSeq" id="WP_002728082.1">
    <property type="nucleotide sequence ID" value="NZ_CAHP01000020.1"/>
</dbReference>
<evidence type="ECO:0000313" key="8">
    <source>
        <dbReference type="Proteomes" id="UP000004169"/>
    </source>
</evidence>
<feature type="region of interest" description="Disordered" evidence="5">
    <location>
        <begin position="253"/>
        <end position="309"/>
    </location>
</feature>
<dbReference type="GO" id="GO:0009279">
    <property type="term" value="C:cell outer membrane"/>
    <property type="evidence" value="ECO:0007669"/>
    <property type="project" value="UniProtKB-SubCell"/>
</dbReference>
<name>H8FS53_MAGML</name>
<evidence type="ECO:0000256" key="5">
    <source>
        <dbReference type="SAM" id="MobiDB-lite"/>
    </source>
</evidence>
<accession>H8FS53</accession>
<evidence type="ECO:0000259" key="6">
    <source>
        <dbReference type="PROSITE" id="PS51123"/>
    </source>
</evidence>
<dbReference type="EMBL" id="CAHP01000020">
    <property type="protein sequence ID" value="CCG41191.1"/>
    <property type="molecule type" value="Genomic_DNA"/>
</dbReference>
<evidence type="ECO:0000256" key="4">
    <source>
        <dbReference type="PROSITE-ProRule" id="PRU00473"/>
    </source>
</evidence>
<proteinExistence type="predicted"/>